<reference evidence="2" key="1">
    <citation type="journal article" date="2021" name="Genome Biol. Evol.">
        <title>A High-Quality Reference Genome for a Parasitic Bivalve with Doubly Uniparental Inheritance (Bivalvia: Unionida).</title>
        <authorList>
            <person name="Smith C.H."/>
        </authorList>
    </citation>
    <scope>NUCLEOTIDE SEQUENCE</scope>
    <source>
        <strain evidence="2">CHS0354</strain>
    </source>
</reference>
<gene>
    <name evidence="2" type="ORF">CHS0354_029491</name>
</gene>
<proteinExistence type="predicted"/>
<protein>
    <submittedName>
        <fullName evidence="2">Uncharacterized protein</fullName>
    </submittedName>
</protein>
<organism evidence="2 3">
    <name type="scientific">Potamilus streckersoni</name>
    <dbReference type="NCBI Taxonomy" id="2493646"/>
    <lineage>
        <taxon>Eukaryota</taxon>
        <taxon>Metazoa</taxon>
        <taxon>Spiralia</taxon>
        <taxon>Lophotrochozoa</taxon>
        <taxon>Mollusca</taxon>
        <taxon>Bivalvia</taxon>
        <taxon>Autobranchia</taxon>
        <taxon>Heteroconchia</taxon>
        <taxon>Palaeoheterodonta</taxon>
        <taxon>Unionida</taxon>
        <taxon>Unionoidea</taxon>
        <taxon>Unionidae</taxon>
        <taxon>Ambleminae</taxon>
        <taxon>Lampsilini</taxon>
        <taxon>Potamilus</taxon>
    </lineage>
</organism>
<evidence type="ECO:0000313" key="3">
    <source>
        <dbReference type="Proteomes" id="UP001195483"/>
    </source>
</evidence>
<comment type="caution">
    <text evidence="2">The sequence shown here is derived from an EMBL/GenBank/DDBJ whole genome shotgun (WGS) entry which is preliminary data.</text>
</comment>
<reference evidence="2" key="2">
    <citation type="journal article" date="2021" name="Genome Biol. Evol.">
        <title>Developing a high-quality reference genome for a parasitic bivalve with doubly uniparental inheritance (Bivalvia: Unionida).</title>
        <authorList>
            <person name="Smith C.H."/>
        </authorList>
    </citation>
    <scope>NUCLEOTIDE SEQUENCE</scope>
    <source>
        <strain evidence="2">CHS0354</strain>
        <tissue evidence="2">Mantle</tissue>
    </source>
</reference>
<dbReference type="Proteomes" id="UP001195483">
    <property type="component" value="Unassembled WGS sequence"/>
</dbReference>
<dbReference type="EMBL" id="JAEAOA010001764">
    <property type="protein sequence ID" value="KAK3586610.1"/>
    <property type="molecule type" value="Genomic_DNA"/>
</dbReference>
<sequence>MKKIPTVVTDICARMVDFASHQRQAIVAFALNILAASFARIIWIFVPVIPAFSMERAKTYMIHTSVTA</sequence>
<keyword evidence="1" id="KW-0812">Transmembrane</keyword>
<keyword evidence="3" id="KW-1185">Reference proteome</keyword>
<feature type="transmembrane region" description="Helical" evidence="1">
    <location>
        <begin position="25"/>
        <end position="52"/>
    </location>
</feature>
<keyword evidence="1" id="KW-0472">Membrane</keyword>
<keyword evidence="1" id="KW-1133">Transmembrane helix</keyword>
<name>A0AAE0S7A2_9BIVA</name>
<accession>A0AAE0S7A2</accession>
<dbReference type="AlphaFoldDB" id="A0AAE0S7A2"/>
<evidence type="ECO:0000256" key="1">
    <source>
        <dbReference type="SAM" id="Phobius"/>
    </source>
</evidence>
<evidence type="ECO:0000313" key="2">
    <source>
        <dbReference type="EMBL" id="KAK3586610.1"/>
    </source>
</evidence>
<reference evidence="2" key="3">
    <citation type="submission" date="2023-05" db="EMBL/GenBank/DDBJ databases">
        <authorList>
            <person name="Smith C.H."/>
        </authorList>
    </citation>
    <scope>NUCLEOTIDE SEQUENCE</scope>
    <source>
        <strain evidence="2">CHS0354</strain>
        <tissue evidence="2">Mantle</tissue>
    </source>
</reference>